<evidence type="ECO:0000313" key="2">
    <source>
        <dbReference type="Proteomes" id="UP000237717"/>
    </source>
</evidence>
<proteinExistence type="predicted"/>
<organism evidence="1 2">
    <name type="scientific">Agrobacterium tumefaciens</name>
    <dbReference type="NCBI Taxonomy" id="358"/>
    <lineage>
        <taxon>Bacteria</taxon>
        <taxon>Pseudomonadati</taxon>
        <taxon>Pseudomonadota</taxon>
        <taxon>Alphaproteobacteria</taxon>
        <taxon>Hyphomicrobiales</taxon>
        <taxon>Rhizobiaceae</taxon>
        <taxon>Rhizobium/Agrobacterium group</taxon>
        <taxon>Agrobacterium</taxon>
        <taxon>Agrobacterium tumefaciens complex</taxon>
    </lineage>
</organism>
<gene>
    <name evidence="1" type="ORF">At1D1609_25310</name>
</gene>
<protein>
    <submittedName>
        <fullName evidence="1">Uncharacterized protein</fullName>
    </submittedName>
</protein>
<dbReference type="AlphaFoldDB" id="A0A2L2LE26"/>
<sequence length="169" mass="17578">MCLPRCGVSLRGIVGRGRGVGMSGDGLFFGALVYAVYPPLSCRTSPPQGGDRQEALPPLHSQTLRWVRPRRRSISPLEGEMPGRAEGGEAAYAEAHQWPQQAPSGRYPACSTAIAPSAMKSGLASASSPSPLTAYASGLPSQSSVLPPAARSTASPAAVSHIMVRLKRG</sequence>
<dbReference type="Proteomes" id="UP000237717">
    <property type="component" value="Chromosome I"/>
</dbReference>
<dbReference type="EMBL" id="CP026924">
    <property type="protein sequence ID" value="AVH42585.1"/>
    <property type="molecule type" value="Genomic_DNA"/>
</dbReference>
<name>A0A2L2LE26_AGRTU</name>
<accession>A0A2L2LE26</accession>
<evidence type="ECO:0000313" key="1">
    <source>
        <dbReference type="EMBL" id="AVH42585.1"/>
    </source>
</evidence>
<reference evidence="1 2" key="1">
    <citation type="submission" date="2018-02" db="EMBL/GenBank/DDBJ databases">
        <title>Complete genome sequence of Agrobacterium tumefaciens 1D1609.</title>
        <authorList>
            <person name="Cho S.-T."/>
            <person name="Haryono M."/>
            <person name="Chang H.-H."/>
            <person name="Santos M.N."/>
            <person name="Lai E.-M."/>
            <person name="Kuo C.-H."/>
        </authorList>
    </citation>
    <scope>NUCLEOTIDE SEQUENCE [LARGE SCALE GENOMIC DNA]</scope>
    <source>
        <strain evidence="1 2">1D1609</strain>
    </source>
</reference>